<proteinExistence type="inferred from homology"/>
<evidence type="ECO:0000313" key="4">
    <source>
        <dbReference type="Proteomes" id="UP001144280"/>
    </source>
</evidence>
<keyword evidence="4" id="KW-1185">Reference proteome</keyword>
<dbReference type="InterPro" id="IPR036291">
    <property type="entry name" value="NAD(P)-bd_dom_sf"/>
</dbReference>
<dbReference type="Pfam" id="PF13561">
    <property type="entry name" value="adh_short_C2"/>
    <property type="match status" value="1"/>
</dbReference>
<dbReference type="PRINTS" id="PR00081">
    <property type="entry name" value="GDHRDH"/>
</dbReference>
<name>A0ABQ5R3P0_9ACTN</name>
<comment type="caution">
    <text evidence="3">The sequence shown here is derived from an EMBL/GenBank/DDBJ whole genome shotgun (WGS) entry which is preliminary data.</text>
</comment>
<dbReference type="EMBL" id="BSDI01000044">
    <property type="protein sequence ID" value="GLI01412.1"/>
    <property type="molecule type" value="Genomic_DNA"/>
</dbReference>
<gene>
    <name evidence="3" type="primary">fabG_9</name>
    <name evidence="3" type="ORF">Pa4123_66880</name>
</gene>
<dbReference type="Gene3D" id="3.40.50.720">
    <property type="entry name" value="NAD(P)-binding Rossmann-like Domain"/>
    <property type="match status" value="1"/>
</dbReference>
<dbReference type="NCBIfam" id="NF005559">
    <property type="entry name" value="PRK07231.1"/>
    <property type="match status" value="1"/>
</dbReference>
<dbReference type="Proteomes" id="UP001144280">
    <property type="component" value="Unassembled WGS sequence"/>
</dbReference>
<sequence length="261" mass="26971">MLNGRTALVTGASRGIGRGVALGLAAAGADVAVNYHRPAEAEFGRDNAADAAGVVAEIEALGRRGLAVEADVADGAAVRQMVDTVVKELGGLDVLVNSAGICPFHDFLTMPEELWDRVHGVNLKGAFLCSQAAARVMVEQGRGGRIIGISSISALVGGGMQTHYTPTKAGMHSLMQSMAIPLGPHGITCNSVLPGAIATDINKDDWSDPDKRAYLDGRIPLGRFGEPDDIAGPVVFLASDAARYVTGSALLVDGGLFVNLQ</sequence>
<accession>A0ABQ5R3P0</accession>
<organism evidence="3 4">
    <name type="scientific">Phytohabitans aurantiacus</name>
    <dbReference type="NCBI Taxonomy" id="3016789"/>
    <lineage>
        <taxon>Bacteria</taxon>
        <taxon>Bacillati</taxon>
        <taxon>Actinomycetota</taxon>
        <taxon>Actinomycetes</taxon>
        <taxon>Micromonosporales</taxon>
        <taxon>Micromonosporaceae</taxon>
    </lineage>
</organism>
<dbReference type="InterPro" id="IPR002347">
    <property type="entry name" value="SDR_fam"/>
</dbReference>
<keyword evidence="2" id="KW-0560">Oxidoreductase</keyword>
<dbReference type="RefSeq" id="WP_281902419.1">
    <property type="nucleotide sequence ID" value="NZ_BSDI01000044.1"/>
</dbReference>
<dbReference type="PANTHER" id="PTHR42760:SF83">
    <property type="entry name" value="(3R)-3-HYDROXYACYL-COA DEHYDROGENASE"/>
    <property type="match status" value="1"/>
</dbReference>
<comment type="similarity">
    <text evidence="1">Belongs to the short-chain dehydrogenases/reductases (SDR) family.</text>
</comment>
<evidence type="ECO:0000313" key="3">
    <source>
        <dbReference type="EMBL" id="GLI01412.1"/>
    </source>
</evidence>
<dbReference type="PRINTS" id="PR00080">
    <property type="entry name" value="SDRFAMILY"/>
</dbReference>
<reference evidence="3" key="1">
    <citation type="submission" date="2022-12" db="EMBL/GenBank/DDBJ databases">
        <title>New Phytohabitans aurantiacus sp. RD004123 nov., an actinomycete isolated from soil.</title>
        <authorList>
            <person name="Triningsih D.W."/>
            <person name="Harunari E."/>
            <person name="Igarashi Y."/>
        </authorList>
    </citation>
    <scope>NUCLEOTIDE SEQUENCE</scope>
    <source>
        <strain evidence="3">RD004123</strain>
    </source>
</reference>
<protein>
    <submittedName>
        <fullName evidence="3">3-oxoacyl-[acyl-carrier-protein] reductase FabG</fullName>
    </submittedName>
</protein>
<dbReference type="PANTHER" id="PTHR42760">
    <property type="entry name" value="SHORT-CHAIN DEHYDROGENASES/REDUCTASES FAMILY MEMBER"/>
    <property type="match status" value="1"/>
</dbReference>
<evidence type="ECO:0000256" key="1">
    <source>
        <dbReference type="ARBA" id="ARBA00006484"/>
    </source>
</evidence>
<evidence type="ECO:0000256" key="2">
    <source>
        <dbReference type="ARBA" id="ARBA00023002"/>
    </source>
</evidence>
<dbReference type="SUPFAM" id="SSF51735">
    <property type="entry name" value="NAD(P)-binding Rossmann-fold domains"/>
    <property type="match status" value="1"/>
</dbReference>